<name>A0ACC7LFC7_9FLAO</name>
<evidence type="ECO:0000313" key="2">
    <source>
        <dbReference type="Proteomes" id="UP001595191"/>
    </source>
</evidence>
<organism evidence="1 2">
    <name type="scientific">Meishania litoralis</name>
    <dbReference type="NCBI Taxonomy" id="3434685"/>
    <lineage>
        <taxon>Bacteria</taxon>
        <taxon>Pseudomonadati</taxon>
        <taxon>Bacteroidota</taxon>
        <taxon>Flavobacteriia</taxon>
        <taxon>Flavobacteriales</taxon>
        <taxon>Flavobacteriaceae</taxon>
        <taxon>Meishania</taxon>
    </lineage>
</organism>
<dbReference type="EMBL" id="JBHFPV010000001">
    <property type="protein sequence ID" value="MFH6602048.1"/>
    <property type="molecule type" value="Genomic_DNA"/>
</dbReference>
<comment type="caution">
    <text evidence="1">The sequence shown here is derived from an EMBL/GenBank/DDBJ whole genome shotgun (WGS) entry which is preliminary data.</text>
</comment>
<gene>
    <name evidence="1" type="ORF">ACEZ3G_01055</name>
</gene>
<keyword evidence="2" id="KW-1185">Reference proteome</keyword>
<evidence type="ECO:0000313" key="1">
    <source>
        <dbReference type="EMBL" id="MFH6602048.1"/>
    </source>
</evidence>
<sequence length="470" mass="53699">MKRILFVLALGSFICASAQQIALKKGVITDAVSVLDTVAESFALYLPTNFDTSKKWPVVFVFDMKGRGRQALGVFKEAAEEQGYILASSNNVSDSLSLTDNMLVSSRMFNSVYNMLPAQMNRTYVAGFSGGGRFSSLIPTFIKTVKGVISCGSAISTTEVLSDKNPFHFIGIVGNLDYSYPDLISLEETLDRLKFPNQLLVFEGGHEWPPKEQLSKALELFTLGAMADNIVARDTTFIHRSYKKNLGEAGQFVTKNKPLLADRAILDMIDVYRPFISVDSLKENRKTLKKNKFYRSHTRSQNSIFFKESLIKDDYDYYLEEDIMHYNFNNLGWWKYQMEELEKYDKSQNVFERQMGVRLRGYINALVADNIDLLKVEPNLDLDALNFLYMLKTIIDPKNAEGYLKVISISAQIEDYGTALFYLEELLKTGYDNRSALYEIENTALLRITPEYNKVVEKYLKEARYDIIER</sequence>
<reference evidence="1" key="1">
    <citation type="submission" date="2024-09" db="EMBL/GenBank/DDBJ databases">
        <authorList>
            <person name="Liu J."/>
        </authorList>
    </citation>
    <scope>NUCLEOTIDE SEQUENCE</scope>
    <source>
        <strain evidence="1">NBU2967</strain>
    </source>
</reference>
<proteinExistence type="predicted"/>
<protein>
    <submittedName>
        <fullName evidence="1">Alpha/beta hydrolase</fullName>
    </submittedName>
</protein>
<dbReference type="Proteomes" id="UP001595191">
    <property type="component" value="Unassembled WGS sequence"/>
</dbReference>
<keyword evidence="1" id="KW-0378">Hydrolase</keyword>
<accession>A0ACC7LFC7</accession>